<dbReference type="SMART" id="SM00342">
    <property type="entry name" value="HTH_ARAC"/>
    <property type="match status" value="1"/>
</dbReference>
<evidence type="ECO:0000256" key="3">
    <source>
        <dbReference type="ARBA" id="ARBA00022553"/>
    </source>
</evidence>
<dbReference type="SUPFAM" id="SSF46689">
    <property type="entry name" value="Homeodomain-like"/>
    <property type="match status" value="2"/>
</dbReference>
<dbReference type="Gene3D" id="1.10.10.60">
    <property type="entry name" value="Homeodomain-like"/>
    <property type="match status" value="2"/>
</dbReference>
<dbReference type="InterPro" id="IPR001789">
    <property type="entry name" value="Sig_transdc_resp-reg_receiver"/>
</dbReference>
<dbReference type="Proteomes" id="UP000558113">
    <property type="component" value="Unassembled WGS sequence"/>
</dbReference>
<evidence type="ECO:0000313" key="11">
    <source>
        <dbReference type="EMBL" id="NBC71043.1"/>
    </source>
</evidence>
<dbReference type="InterPro" id="IPR009057">
    <property type="entry name" value="Homeodomain-like_sf"/>
</dbReference>
<dbReference type="GO" id="GO:0000160">
    <property type="term" value="P:phosphorelay signal transduction system"/>
    <property type="evidence" value="ECO:0007669"/>
    <property type="project" value="UniProtKB-KW"/>
</dbReference>
<dbReference type="PROSITE" id="PS50110">
    <property type="entry name" value="RESPONSE_REGULATORY"/>
    <property type="match status" value="1"/>
</dbReference>
<dbReference type="InterPro" id="IPR018060">
    <property type="entry name" value="HTH_AraC"/>
</dbReference>
<comment type="subcellular location">
    <subcellularLocation>
        <location evidence="1">Cytoplasm</location>
    </subcellularLocation>
</comment>
<dbReference type="PROSITE" id="PS01124">
    <property type="entry name" value="HTH_ARAC_FAMILY_2"/>
    <property type="match status" value="1"/>
</dbReference>
<dbReference type="GO" id="GO:0005737">
    <property type="term" value="C:cytoplasm"/>
    <property type="evidence" value="ECO:0007669"/>
    <property type="project" value="UniProtKB-SubCell"/>
</dbReference>
<dbReference type="InterPro" id="IPR020449">
    <property type="entry name" value="Tscrpt_reg_AraC-type_HTH"/>
</dbReference>
<evidence type="ECO:0000259" key="10">
    <source>
        <dbReference type="PROSITE" id="PS50110"/>
    </source>
</evidence>
<reference evidence="11 12" key="1">
    <citation type="submission" date="2020-01" db="EMBL/GenBank/DDBJ databases">
        <title>Paenibacillus soybeanensis sp. nov. isolated from the nodules of soybean (Glycine max(L.) Merr).</title>
        <authorList>
            <person name="Wang H."/>
        </authorList>
    </citation>
    <scope>NUCLEOTIDE SEQUENCE [LARGE SCALE GENOMIC DNA]</scope>
    <source>
        <strain evidence="11 12">DSM 23054</strain>
    </source>
</reference>
<dbReference type="InterPro" id="IPR051552">
    <property type="entry name" value="HptR"/>
</dbReference>
<dbReference type="Pfam" id="PF17853">
    <property type="entry name" value="GGDEF_2"/>
    <property type="match status" value="1"/>
</dbReference>
<dbReference type="PRINTS" id="PR00032">
    <property type="entry name" value="HTHARAC"/>
</dbReference>
<comment type="caution">
    <text evidence="11">The sequence shown here is derived from an EMBL/GenBank/DDBJ whole genome shotgun (WGS) entry which is preliminary data.</text>
</comment>
<keyword evidence="2" id="KW-0963">Cytoplasm</keyword>
<evidence type="ECO:0000256" key="8">
    <source>
        <dbReference type="PROSITE-ProRule" id="PRU00169"/>
    </source>
</evidence>
<dbReference type="InterPro" id="IPR041522">
    <property type="entry name" value="CdaR_GGDEF"/>
</dbReference>
<evidence type="ECO:0000256" key="5">
    <source>
        <dbReference type="ARBA" id="ARBA00023015"/>
    </source>
</evidence>
<proteinExistence type="predicted"/>
<keyword evidence="12" id="KW-1185">Reference proteome</keyword>
<dbReference type="Pfam" id="PF00072">
    <property type="entry name" value="Response_reg"/>
    <property type="match status" value="1"/>
</dbReference>
<evidence type="ECO:0000259" key="9">
    <source>
        <dbReference type="PROSITE" id="PS01124"/>
    </source>
</evidence>
<gene>
    <name evidence="11" type="ORF">GT003_18755</name>
</gene>
<dbReference type="CDD" id="cd17536">
    <property type="entry name" value="REC_YesN-like"/>
    <property type="match status" value="1"/>
</dbReference>
<dbReference type="InterPro" id="IPR011006">
    <property type="entry name" value="CheY-like_superfamily"/>
</dbReference>
<dbReference type="AlphaFoldDB" id="A0A7X5BY00"/>
<dbReference type="SUPFAM" id="SSF52172">
    <property type="entry name" value="CheY-like"/>
    <property type="match status" value="1"/>
</dbReference>
<evidence type="ECO:0000313" key="12">
    <source>
        <dbReference type="Proteomes" id="UP000558113"/>
    </source>
</evidence>
<feature type="modified residue" description="4-aspartylphosphate" evidence="8">
    <location>
        <position position="55"/>
    </location>
</feature>
<keyword evidence="5" id="KW-0805">Transcription regulation</keyword>
<keyword evidence="4" id="KW-0902">Two-component regulatory system</keyword>
<dbReference type="PANTHER" id="PTHR42713">
    <property type="entry name" value="HISTIDINE KINASE-RELATED"/>
    <property type="match status" value="1"/>
</dbReference>
<feature type="domain" description="Response regulatory" evidence="10">
    <location>
        <begin position="3"/>
        <end position="120"/>
    </location>
</feature>
<evidence type="ECO:0000256" key="1">
    <source>
        <dbReference type="ARBA" id="ARBA00004496"/>
    </source>
</evidence>
<keyword evidence="6" id="KW-0238">DNA-binding</keyword>
<name>A0A7X5BY00_9BACL</name>
<dbReference type="RefSeq" id="WP_161700624.1">
    <property type="nucleotide sequence ID" value="NZ_JAAAMU010000010.1"/>
</dbReference>
<feature type="domain" description="HTH araC/xylS-type" evidence="9">
    <location>
        <begin position="438"/>
        <end position="536"/>
    </location>
</feature>
<dbReference type="GO" id="GO:0043565">
    <property type="term" value="F:sequence-specific DNA binding"/>
    <property type="evidence" value="ECO:0007669"/>
    <property type="project" value="InterPro"/>
</dbReference>
<organism evidence="11 12">
    <name type="scientific">Paenibacillus sacheonensis</name>
    <dbReference type="NCBI Taxonomy" id="742054"/>
    <lineage>
        <taxon>Bacteria</taxon>
        <taxon>Bacillati</taxon>
        <taxon>Bacillota</taxon>
        <taxon>Bacilli</taxon>
        <taxon>Bacillales</taxon>
        <taxon>Paenibacillaceae</taxon>
        <taxon>Paenibacillus</taxon>
    </lineage>
</organism>
<evidence type="ECO:0000256" key="4">
    <source>
        <dbReference type="ARBA" id="ARBA00023012"/>
    </source>
</evidence>
<dbReference type="OrthoDB" id="9794370at2"/>
<dbReference type="GO" id="GO:0003700">
    <property type="term" value="F:DNA-binding transcription factor activity"/>
    <property type="evidence" value="ECO:0007669"/>
    <property type="project" value="InterPro"/>
</dbReference>
<dbReference type="Pfam" id="PF12833">
    <property type="entry name" value="HTH_18"/>
    <property type="match status" value="1"/>
</dbReference>
<dbReference type="Gene3D" id="3.40.50.2300">
    <property type="match status" value="1"/>
</dbReference>
<dbReference type="PANTHER" id="PTHR42713:SF3">
    <property type="entry name" value="TRANSCRIPTIONAL REGULATORY PROTEIN HPTR"/>
    <property type="match status" value="1"/>
</dbReference>
<evidence type="ECO:0000256" key="6">
    <source>
        <dbReference type="ARBA" id="ARBA00023125"/>
    </source>
</evidence>
<keyword evidence="7" id="KW-0804">Transcription</keyword>
<protein>
    <submittedName>
        <fullName evidence="11">Response regulator</fullName>
    </submittedName>
</protein>
<dbReference type="EMBL" id="JAAAMU010000010">
    <property type="protein sequence ID" value="NBC71043.1"/>
    <property type="molecule type" value="Genomic_DNA"/>
</dbReference>
<accession>A0A7X5BY00</accession>
<evidence type="ECO:0000256" key="7">
    <source>
        <dbReference type="ARBA" id="ARBA00023163"/>
    </source>
</evidence>
<evidence type="ECO:0000256" key="2">
    <source>
        <dbReference type="ARBA" id="ARBA00022490"/>
    </source>
</evidence>
<keyword evidence="3 8" id="KW-0597">Phosphoprotein</keyword>
<dbReference type="SMART" id="SM00448">
    <property type="entry name" value="REC"/>
    <property type="match status" value="1"/>
</dbReference>
<sequence length="541" mass="61152">MLKMIIADDEYNVREGLKEVVRWEELGIEVVGDAADGLETFELCSRLRPDILLTDIRMPMMDGLEAALKLKESGNPVRVIIISGAEDFNYAKTALSLNADGYILKPVKIPELQQIVRKVVASISLERSRETRTEQLQRQIHENMPLLREKFLSQVALGMHANEEDVRHKLAEYGMPASNEDLWTAAVLQIDEYEKAIERYSDTRKQLLGFSVNNILDEIVSRGGSGGVFSMNENEHVILFIQTKSRQQTSPEELAREMTDSIRSYLKLSASVGIGNPVRQAIELNGSYQEALAALKYKFYTGKGSVLSIGDFQADAHPLEFPKLFDAETKLINFMKLGSKEEAADTVNAIFEALCDNRHLPIGYMQSICVELIHMADKAIGEMDENIRDIVPGYASAFVDVYDKREAAELREAMLELFGGLADYFVHRHSPKNNRIIQQIKTIISQSYMDNITVARLSEQVYLSPNYISLIFKQETGESITEYVTKVRMEAAKELLKSQDLKILEVAEMVGYENATYFSTVFKKFTGMHPQKYRGLFQAHG</sequence>